<feature type="signal peptide" evidence="1">
    <location>
        <begin position="1"/>
        <end position="35"/>
    </location>
</feature>
<keyword evidence="3" id="KW-1185">Reference proteome</keyword>
<reference evidence="2 3" key="1">
    <citation type="submission" date="2024-04" db="EMBL/GenBank/DDBJ databases">
        <title>Phyllosticta paracitricarpa is synonymous to the EU quarantine fungus P. citricarpa based on phylogenomic analyses.</title>
        <authorList>
            <consortium name="Lawrence Berkeley National Laboratory"/>
            <person name="Van ingen-buijs V.A."/>
            <person name="Van westerhoven A.C."/>
            <person name="Haridas S."/>
            <person name="Skiadas P."/>
            <person name="Martin F."/>
            <person name="Groenewald J.Z."/>
            <person name="Crous P.W."/>
            <person name="Seidl M.F."/>
        </authorList>
    </citation>
    <scope>NUCLEOTIDE SEQUENCE [LARGE SCALE GENOMIC DNA]</scope>
    <source>
        <strain evidence="2 3">CPC 17464</strain>
    </source>
</reference>
<evidence type="ECO:0000256" key="1">
    <source>
        <dbReference type="SAM" id="SignalP"/>
    </source>
</evidence>
<dbReference type="Proteomes" id="UP001360953">
    <property type="component" value="Unassembled WGS sequence"/>
</dbReference>
<dbReference type="GeneID" id="92032701"/>
<dbReference type="EMBL" id="JBBPEH010000004">
    <property type="protein sequence ID" value="KAK7539780.1"/>
    <property type="molecule type" value="Genomic_DNA"/>
</dbReference>
<sequence>LFLALGGAVEIISASPPLREPALLLLLLLLLRCLTREEKLRLTLLCTAPFFLEPKPVLTGAALSSLPPSPSICWAAWMGRGTCRRCHPSTPPVPCLAAGQAKVDERASQAGFKVALRACSGDV</sequence>
<organism evidence="2 3">
    <name type="scientific">Phyllosticta citribraziliensis</name>
    <dbReference type="NCBI Taxonomy" id="989973"/>
    <lineage>
        <taxon>Eukaryota</taxon>
        <taxon>Fungi</taxon>
        <taxon>Dikarya</taxon>
        <taxon>Ascomycota</taxon>
        <taxon>Pezizomycotina</taxon>
        <taxon>Dothideomycetes</taxon>
        <taxon>Dothideomycetes incertae sedis</taxon>
        <taxon>Botryosphaeriales</taxon>
        <taxon>Phyllostictaceae</taxon>
        <taxon>Phyllosticta</taxon>
    </lineage>
</organism>
<name>A0ABR1LYG6_9PEZI</name>
<evidence type="ECO:0000313" key="3">
    <source>
        <dbReference type="Proteomes" id="UP001360953"/>
    </source>
</evidence>
<dbReference type="RefSeq" id="XP_066657051.1">
    <property type="nucleotide sequence ID" value="XM_066799795.1"/>
</dbReference>
<feature type="non-terminal residue" evidence="2">
    <location>
        <position position="1"/>
    </location>
</feature>
<gene>
    <name evidence="2" type="ORF">J3D65DRAFT_619790</name>
</gene>
<accession>A0ABR1LYG6</accession>
<evidence type="ECO:0000313" key="2">
    <source>
        <dbReference type="EMBL" id="KAK7539780.1"/>
    </source>
</evidence>
<feature type="chain" id="PRO_5045323828" evidence="1">
    <location>
        <begin position="36"/>
        <end position="123"/>
    </location>
</feature>
<comment type="caution">
    <text evidence="2">The sequence shown here is derived from an EMBL/GenBank/DDBJ whole genome shotgun (WGS) entry which is preliminary data.</text>
</comment>
<keyword evidence="1" id="KW-0732">Signal</keyword>
<proteinExistence type="predicted"/>
<protein>
    <submittedName>
        <fullName evidence="2">Uncharacterized protein</fullName>
    </submittedName>
</protein>